<proteinExistence type="predicted"/>
<protein>
    <submittedName>
        <fullName evidence="1">Uncharacterized protein</fullName>
    </submittedName>
</protein>
<dbReference type="EMBL" id="JRKN01000008">
    <property type="protein sequence ID" value="KGJ04992.1"/>
    <property type="molecule type" value="Genomic_DNA"/>
</dbReference>
<accession>A0A099F4B5</accession>
<sequence length="123" mass="13659">MDFGKTSGEMIQARLETLIRQIEAVGYGATTSYWVGDVVTERQLKDDLASGRTHWTTALARARSGIRALDDENYDLALDYLLEANSLAIAALGLRLSRVREQEGLKLLAKPAKRRGRPKKALD</sequence>
<keyword evidence="2" id="KW-1185">Reference proteome</keyword>
<reference evidence="1 2" key="2">
    <citation type="submission" date="2014-10" db="EMBL/GenBank/DDBJ databases">
        <title>Paracoccus sanguinis sp. nov., isolated from clinical specimens of New York State patients.</title>
        <authorList>
            <person name="Mingle L.A."/>
            <person name="Cole J.A."/>
            <person name="Lapierre P."/>
            <person name="Musser K.A."/>
        </authorList>
    </citation>
    <scope>NUCLEOTIDE SEQUENCE [LARGE SCALE GENOMIC DNA]</scope>
    <source>
        <strain evidence="1 2">JCM 14014</strain>
    </source>
</reference>
<dbReference type="RefSeq" id="WP_036740134.1">
    <property type="nucleotide sequence ID" value="NZ_FOJO01000001.1"/>
</dbReference>
<evidence type="ECO:0000313" key="2">
    <source>
        <dbReference type="Proteomes" id="UP000029846"/>
    </source>
</evidence>
<organism evidence="1 2">
    <name type="scientific">Paracoccus halophilus</name>
    <dbReference type="NCBI Taxonomy" id="376733"/>
    <lineage>
        <taxon>Bacteria</taxon>
        <taxon>Pseudomonadati</taxon>
        <taxon>Pseudomonadota</taxon>
        <taxon>Alphaproteobacteria</taxon>
        <taxon>Rhodobacterales</taxon>
        <taxon>Paracoccaceae</taxon>
        <taxon>Paracoccus</taxon>
    </lineage>
</organism>
<gene>
    <name evidence="1" type="ORF">IT41_08195</name>
</gene>
<dbReference type="Proteomes" id="UP000029846">
    <property type="component" value="Unassembled WGS sequence"/>
</dbReference>
<reference evidence="1 2" key="1">
    <citation type="submission" date="2014-09" db="EMBL/GenBank/DDBJ databases">
        <authorList>
            <person name="McGinnis J.M."/>
            <person name="Wolfgang W.J."/>
        </authorList>
    </citation>
    <scope>NUCLEOTIDE SEQUENCE [LARGE SCALE GENOMIC DNA]</scope>
    <source>
        <strain evidence="1 2">JCM 14014</strain>
    </source>
</reference>
<comment type="caution">
    <text evidence="1">The sequence shown here is derived from an EMBL/GenBank/DDBJ whole genome shotgun (WGS) entry which is preliminary data.</text>
</comment>
<dbReference type="AlphaFoldDB" id="A0A099F4B5"/>
<name>A0A099F4B5_9RHOB</name>
<evidence type="ECO:0000313" key="1">
    <source>
        <dbReference type="EMBL" id="KGJ04992.1"/>
    </source>
</evidence>